<dbReference type="GO" id="GO:0015179">
    <property type="term" value="F:L-amino acid transmembrane transporter activity"/>
    <property type="evidence" value="ECO:0007669"/>
    <property type="project" value="TreeGrafter"/>
</dbReference>
<evidence type="ECO:0000256" key="1">
    <source>
        <dbReference type="ARBA" id="ARBA00004141"/>
    </source>
</evidence>
<reference evidence="6" key="1">
    <citation type="submission" date="2015-12" db="EMBL/GenBank/DDBJ databases">
        <title>De novo transcriptome assembly of four potential Pierce s Disease insect vectors from Arizona vineyards.</title>
        <authorList>
            <person name="Tassone E.E."/>
        </authorList>
    </citation>
    <scope>NUCLEOTIDE SEQUENCE</scope>
</reference>
<dbReference type="EMBL" id="GEDC01030333">
    <property type="protein sequence ID" value="JAS06965.1"/>
    <property type="molecule type" value="Transcribed_RNA"/>
</dbReference>
<feature type="transmembrane region" description="Helical" evidence="5">
    <location>
        <begin position="107"/>
        <end position="132"/>
    </location>
</feature>
<dbReference type="InterPro" id="IPR002293">
    <property type="entry name" value="AA/rel_permease1"/>
</dbReference>
<protein>
    <recommendedName>
        <fullName evidence="7">Amino acid permease/ SLC12A domain-containing protein</fullName>
    </recommendedName>
</protein>
<comment type="subcellular location">
    <subcellularLocation>
        <location evidence="1">Membrane</location>
        <topology evidence="1">Multi-pass membrane protein</topology>
    </subcellularLocation>
</comment>
<keyword evidence="4 5" id="KW-0472">Membrane</keyword>
<accession>A0A1B6C156</accession>
<organism evidence="6">
    <name type="scientific">Clastoptera arizonana</name>
    <name type="common">Arizona spittle bug</name>
    <dbReference type="NCBI Taxonomy" id="38151"/>
    <lineage>
        <taxon>Eukaryota</taxon>
        <taxon>Metazoa</taxon>
        <taxon>Ecdysozoa</taxon>
        <taxon>Arthropoda</taxon>
        <taxon>Hexapoda</taxon>
        <taxon>Insecta</taxon>
        <taxon>Pterygota</taxon>
        <taxon>Neoptera</taxon>
        <taxon>Paraneoptera</taxon>
        <taxon>Hemiptera</taxon>
        <taxon>Auchenorrhyncha</taxon>
        <taxon>Cercopoidea</taxon>
        <taxon>Clastopteridae</taxon>
        <taxon>Clastoptera</taxon>
    </lineage>
</organism>
<dbReference type="AlphaFoldDB" id="A0A1B6C156"/>
<dbReference type="Gene3D" id="1.20.1740.10">
    <property type="entry name" value="Amino acid/polyamine transporter I"/>
    <property type="match status" value="1"/>
</dbReference>
<keyword evidence="2 5" id="KW-0812">Transmembrane</keyword>
<evidence type="ECO:0000313" key="6">
    <source>
        <dbReference type="EMBL" id="JAS06965.1"/>
    </source>
</evidence>
<feature type="non-terminal residue" evidence="6">
    <location>
        <position position="276"/>
    </location>
</feature>
<feature type="non-terminal residue" evidence="6">
    <location>
        <position position="1"/>
    </location>
</feature>
<dbReference type="PANTHER" id="PTHR11785">
    <property type="entry name" value="AMINO ACID TRANSPORTER"/>
    <property type="match status" value="1"/>
</dbReference>
<evidence type="ECO:0008006" key="7">
    <source>
        <dbReference type="Google" id="ProtNLM"/>
    </source>
</evidence>
<feature type="transmembrane region" description="Helical" evidence="5">
    <location>
        <begin position="254"/>
        <end position="273"/>
    </location>
</feature>
<dbReference type="GO" id="GO:0016020">
    <property type="term" value="C:membrane"/>
    <property type="evidence" value="ECO:0007669"/>
    <property type="project" value="UniProtKB-SubCell"/>
</dbReference>
<evidence type="ECO:0000256" key="2">
    <source>
        <dbReference type="ARBA" id="ARBA00022692"/>
    </source>
</evidence>
<evidence type="ECO:0000256" key="4">
    <source>
        <dbReference type="ARBA" id="ARBA00023136"/>
    </source>
</evidence>
<feature type="transmembrane region" description="Helical" evidence="5">
    <location>
        <begin position="152"/>
        <end position="173"/>
    </location>
</feature>
<feature type="transmembrane region" description="Helical" evidence="5">
    <location>
        <begin position="185"/>
        <end position="203"/>
    </location>
</feature>
<name>A0A1B6C156_9HEMI</name>
<evidence type="ECO:0000256" key="5">
    <source>
        <dbReference type="SAM" id="Phobius"/>
    </source>
</evidence>
<sequence length="276" mass="29946">RDPIHVEDSKKLEVKPIRLQRELDLLSAVNLILNLIIGTGIFVTPGSVLAESGSVGMSFVVWMLCGFISILGALVFAELGTLIPASGGIYTFMMAAFSDSHPFFGPILAYIFVFVQLFMVVPASLAISSQLFCEYLFKTLVPSASDNENILLLKKAVGVCTILVIGIINCYSVKLFVKVQNLITYLKVFGCSFIIIGGVYTIISGNALQVPLGFEGTNTSVKAITMSFYGGLYTYDGWNLITGVTEEIKNPNKNILRCVLIAVPIVTFLFVVMNAA</sequence>
<feature type="transmembrane region" description="Helical" evidence="5">
    <location>
        <begin position="59"/>
        <end position="86"/>
    </location>
</feature>
<dbReference type="PANTHER" id="PTHR11785:SF514">
    <property type="entry name" value="B(0,+)-TYPE AMINO ACID TRANSPORTER 1-LIKE PROTEIN"/>
    <property type="match status" value="1"/>
</dbReference>
<dbReference type="Pfam" id="PF13520">
    <property type="entry name" value="AA_permease_2"/>
    <property type="match status" value="1"/>
</dbReference>
<dbReference type="InterPro" id="IPR050598">
    <property type="entry name" value="AminoAcid_Transporter"/>
</dbReference>
<feature type="transmembrane region" description="Helical" evidence="5">
    <location>
        <begin position="223"/>
        <end position="242"/>
    </location>
</feature>
<proteinExistence type="predicted"/>
<keyword evidence="3 5" id="KW-1133">Transmembrane helix</keyword>
<evidence type="ECO:0000256" key="3">
    <source>
        <dbReference type="ARBA" id="ARBA00022989"/>
    </source>
</evidence>
<gene>
    <name evidence="6" type="ORF">g.45461</name>
</gene>
<feature type="transmembrane region" description="Helical" evidence="5">
    <location>
        <begin position="25"/>
        <end position="47"/>
    </location>
</feature>